<name>A0A9P7DVL2_9AGAM</name>
<sequence>MSTPVDNSLTGLKASTAQIMAIISGTWQIPLCNSYFSLKTQAQVIKDYGSGPLPGIVLSCSKELLHVWGMTPQVWPNWHNIGYDDPHLLMHIWHPKLLAWEALGLIPVDFPSPPIHASNVASPSTDTTTEFWDKGKGKAIDADLEPKAEGSWKRKSPMISGLSSQPPKSAMKTCKHVKSSCWVMSKPLVDSEDEEDMGIQPFSGGVLEVILPQLFNSPRSPWVPTKKPFGPATVIASSHLAVIKPSQLTPKSPVEAPPVINGGDILIPGPNNPCQVCTKLKWPCATQLDKRTGNPCQVHPSNYGYPAKTCLWVLYHPEHKVQDALQGSLHCSPHLPIQGLDSQSVSWQVQNSGCRGCDNPQDPDVWSQQDHHCWQGTLHQLITLLSLSSAVPAPAPSLAVPAAALDLLMLDLHAMAIAIWDGTARITILEAHVAEQDEMTPAPPKFEDAFAIEGLLFEYNWVVQPELPDTSSKNADPGDLGNLVPEYDSSNDMDVEVKVEASSEEVDMAI</sequence>
<reference evidence="2" key="1">
    <citation type="journal article" date="2020" name="New Phytol.">
        <title>Comparative genomics reveals dynamic genome evolution in host specialist ectomycorrhizal fungi.</title>
        <authorList>
            <person name="Lofgren L.A."/>
            <person name="Nguyen N.H."/>
            <person name="Vilgalys R."/>
            <person name="Ruytinx J."/>
            <person name="Liao H.L."/>
            <person name="Branco S."/>
            <person name="Kuo A."/>
            <person name="LaButti K."/>
            <person name="Lipzen A."/>
            <person name="Andreopoulos W."/>
            <person name="Pangilinan J."/>
            <person name="Riley R."/>
            <person name="Hundley H."/>
            <person name="Na H."/>
            <person name="Barry K."/>
            <person name="Grigoriev I.V."/>
            <person name="Stajich J.E."/>
            <person name="Kennedy P.G."/>
        </authorList>
    </citation>
    <scope>NUCLEOTIDE SEQUENCE</scope>
    <source>
        <strain evidence="2">MN1</strain>
    </source>
</reference>
<dbReference type="RefSeq" id="XP_041186890.1">
    <property type="nucleotide sequence ID" value="XM_041333578.1"/>
</dbReference>
<proteinExistence type="predicted"/>
<dbReference type="GeneID" id="64627595"/>
<accession>A0A9P7DVL2</accession>
<comment type="caution">
    <text evidence="2">The sequence shown here is derived from an EMBL/GenBank/DDBJ whole genome shotgun (WGS) entry which is preliminary data.</text>
</comment>
<gene>
    <name evidence="2" type="ORF">BJ212DRAFT_1304341</name>
</gene>
<feature type="region of interest" description="Disordered" evidence="1">
    <location>
        <begin position="150"/>
        <end position="170"/>
    </location>
</feature>
<protein>
    <submittedName>
        <fullName evidence="2">Uncharacterized protein</fullName>
    </submittedName>
</protein>
<dbReference type="EMBL" id="JABBWG010000059">
    <property type="protein sequence ID" value="KAG1804322.1"/>
    <property type="molecule type" value="Genomic_DNA"/>
</dbReference>
<evidence type="ECO:0000313" key="3">
    <source>
        <dbReference type="Proteomes" id="UP000807769"/>
    </source>
</evidence>
<evidence type="ECO:0000256" key="1">
    <source>
        <dbReference type="SAM" id="MobiDB-lite"/>
    </source>
</evidence>
<evidence type="ECO:0000313" key="2">
    <source>
        <dbReference type="EMBL" id="KAG1804322.1"/>
    </source>
</evidence>
<dbReference type="AlphaFoldDB" id="A0A9P7DVL2"/>
<organism evidence="2 3">
    <name type="scientific">Suillus subaureus</name>
    <dbReference type="NCBI Taxonomy" id="48587"/>
    <lineage>
        <taxon>Eukaryota</taxon>
        <taxon>Fungi</taxon>
        <taxon>Dikarya</taxon>
        <taxon>Basidiomycota</taxon>
        <taxon>Agaricomycotina</taxon>
        <taxon>Agaricomycetes</taxon>
        <taxon>Agaricomycetidae</taxon>
        <taxon>Boletales</taxon>
        <taxon>Suillineae</taxon>
        <taxon>Suillaceae</taxon>
        <taxon>Suillus</taxon>
    </lineage>
</organism>
<keyword evidence="3" id="KW-1185">Reference proteome</keyword>
<dbReference type="Proteomes" id="UP000807769">
    <property type="component" value="Unassembled WGS sequence"/>
</dbReference>